<feature type="transmembrane region" description="Helical" evidence="6">
    <location>
        <begin position="434"/>
        <end position="451"/>
    </location>
</feature>
<evidence type="ECO:0000256" key="5">
    <source>
        <dbReference type="ARBA" id="ARBA00023136"/>
    </source>
</evidence>
<dbReference type="InterPro" id="IPR050833">
    <property type="entry name" value="Poly_Biosynth_Transport"/>
</dbReference>
<evidence type="ECO:0000313" key="8">
    <source>
        <dbReference type="Proteomes" id="UP000051450"/>
    </source>
</evidence>
<name>A0A0R1HGJ6_9LACO</name>
<gene>
    <name evidence="7" type="ORF">FC66_GL001325</name>
</gene>
<dbReference type="GO" id="GO:0005886">
    <property type="term" value="C:plasma membrane"/>
    <property type="evidence" value="ECO:0007669"/>
    <property type="project" value="UniProtKB-SubCell"/>
</dbReference>
<proteinExistence type="predicted"/>
<keyword evidence="8" id="KW-1185">Reference proteome</keyword>
<reference evidence="7 8" key="1">
    <citation type="journal article" date="2015" name="Genome Announc.">
        <title>Expanding the biotechnology potential of lactobacilli through comparative genomics of 213 strains and associated genera.</title>
        <authorList>
            <person name="Sun Z."/>
            <person name="Harris H.M."/>
            <person name="McCann A."/>
            <person name="Guo C."/>
            <person name="Argimon S."/>
            <person name="Zhang W."/>
            <person name="Yang X."/>
            <person name="Jeffery I.B."/>
            <person name="Cooney J.C."/>
            <person name="Kagawa T.F."/>
            <person name="Liu W."/>
            <person name="Song Y."/>
            <person name="Salvetti E."/>
            <person name="Wrobel A."/>
            <person name="Rasinkangas P."/>
            <person name="Parkhill J."/>
            <person name="Rea M.C."/>
            <person name="O'Sullivan O."/>
            <person name="Ritari J."/>
            <person name="Douillard F.P."/>
            <person name="Paul Ross R."/>
            <person name="Yang R."/>
            <person name="Briner A.E."/>
            <person name="Felis G.E."/>
            <person name="de Vos W.M."/>
            <person name="Barrangou R."/>
            <person name="Klaenhammer T.R."/>
            <person name="Caufield P.W."/>
            <person name="Cui Y."/>
            <person name="Zhang H."/>
            <person name="O'Toole P.W."/>
        </authorList>
    </citation>
    <scope>NUCLEOTIDE SEQUENCE [LARGE SCALE GENOMIC DNA]</scope>
    <source>
        <strain evidence="7 8">DSM 15638</strain>
    </source>
</reference>
<keyword evidence="4 6" id="KW-1133">Transmembrane helix</keyword>
<evidence type="ECO:0000256" key="4">
    <source>
        <dbReference type="ARBA" id="ARBA00022989"/>
    </source>
</evidence>
<evidence type="ECO:0000256" key="6">
    <source>
        <dbReference type="SAM" id="Phobius"/>
    </source>
</evidence>
<keyword evidence="5 6" id="KW-0472">Membrane</keyword>
<dbReference type="Proteomes" id="UP000051450">
    <property type="component" value="Unassembled WGS sequence"/>
</dbReference>
<protein>
    <submittedName>
        <fullName evidence="7">Heteropolysaccharide repeat-containing protein</fullName>
    </submittedName>
</protein>
<dbReference type="PANTHER" id="PTHR30250">
    <property type="entry name" value="PST FAMILY PREDICTED COLANIC ACID TRANSPORTER"/>
    <property type="match status" value="1"/>
</dbReference>
<dbReference type="RefSeq" id="WP_057974381.1">
    <property type="nucleotide sequence ID" value="NZ_AZDI01000007.1"/>
</dbReference>
<feature type="transmembrane region" description="Helical" evidence="6">
    <location>
        <begin position="43"/>
        <end position="66"/>
    </location>
</feature>
<feature type="transmembrane region" description="Helical" evidence="6">
    <location>
        <begin position="87"/>
        <end position="107"/>
    </location>
</feature>
<feature type="transmembrane region" description="Helical" evidence="6">
    <location>
        <begin position="172"/>
        <end position="190"/>
    </location>
</feature>
<evidence type="ECO:0000256" key="3">
    <source>
        <dbReference type="ARBA" id="ARBA00022692"/>
    </source>
</evidence>
<dbReference type="PATRIC" id="fig|1423719.4.peg.1347"/>
<accession>A0A0R1HGJ6</accession>
<sequence>MKLSTLIKNFSYTIASNLIQMIISTLVILIIPKIVGVQEYGLFQLFIFYVGYVGLVHLGWLDGIYLRYGGEKYNKLDKELFNAQLKLLSIVLILFGLTVFLITSLVYKGNTQFIWYMISIAIVIQNIQTFFLYILQATNRITKYAFGTMIQSVTYSILIILFLILGFKNFKIFIISYIIAVLFSTIYVAFQCREILRASWKFNHMTFEETKENLKVGYKLLLANFSAMLIIGVIRFGIQRGWDVETFGKISLTLSISNLLMIFITAISLVLFPTLRRINVDNMAQVYSGIRDLLMFFLLVGVLLYFPINWIIPRWLPRYDDALMYLSILFPMVIYQGKFEILSNTFFKTLRMEKQLLIINLMSVGLSAMLTVISVLYYHSLTMTMFSIIVVMAFRSIISELYIQLRLNVNVIFEILVETTMVAGFILTTWYLSMKISIIIYTVMLIIYFLVKKKSIIIAINNIKNEI</sequence>
<keyword evidence="3 6" id="KW-0812">Transmembrane</keyword>
<evidence type="ECO:0000256" key="2">
    <source>
        <dbReference type="ARBA" id="ARBA00022475"/>
    </source>
</evidence>
<feature type="transmembrane region" description="Helical" evidence="6">
    <location>
        <begin position="250"/>
        <end position="272"/>
    </location>
</feature>
<keyword evidence="2" id="KW-1003">Cell membrane</keyword>
<comment type="subcellular location">
    <subcellularLocation>
        <location evidence="1">Cell membrane</location>
        <topology evidence="1">Multi-pass membrane protein</topology>
    </subcellularLocation>
</comment>
<dbReference type="AlphaFoldDB" id="A0A0R1HGJ6"/>
<feature type="transmembrane region" description="Helical" evidence="6">
    <location>
        <begin position="113"/>
        <end position="135"/>
    </location>
</feature>
<evidence type="ECO:0000256" key="1">
    <source>
        <dbReference type="ARBA" id="ARBA00004651"/>
    </source>
</evidence>
<dbReference type="OrthoDB" id="385011at2"/>
<dbReference type="STRING" id="1423719.FC66_GL001325"/>
<organism evidence="7 8">
    <name type="scientific">Dellaglioa algida DSM 15638</name>
    <dbReference type="NCBI Taxonomy" id="1423719"/>
    <lineage>
        <taxon>Bacteria</taxon>
        <taxon>Bacillati</taxon>
        <taxon>Bacillota</taxon>
        <taxon>Bacilli</taxon>
        <taxon>Lactobacillales</taxon>
        <taxon>Lactobacillaceae</taxon>
        <taxon>Dellaglioa</taxon>
    </lineage>
</organism>
<feature type="transmembrane region" description="Helical" evidence="6">
    <location>
        <begin position="293"/>
        <end position="312"/>
    </location>
</feature>
<feature type="transmembrane region" description="Helical" evidence="6">
    <location>
        <begin position="12"/>
        <end position="31"/>
    </location>
</feature>
<feature type="transmembrane region" description="Helical" evidence="6">
    <location>
        <begin position="356"/>
        <end position="378"/>
    </location>
</feature>
<feature type="transmembrane region" description="Helical" evidence="6">
    <location>
        <begin position="318"/>
        <end position="335"/>
    </location>
</feature>
<feature type="transmembrane region" description="Helical" evidence="6">
    <location>
        <begin position="220"/>
        <end position="238"/>
    </location>
</feature>
<dbReference type="EMBL" id="AZDI01000007">
    <property type="protein sequence ID" value="KRK45510.1"/>
    <property type="molecule type" value="Genomic_DNA"/>
</dbReference>
<comment type="caution">
    <text evidence="7">The sequence shown here is derived from an EMBL/GenBank/DDBJ whole genome shotgun (WGS) entry which is preliminary data.</text>
</comment>
<evidence type="ECO:0000313" key="7">
    <source>
        <dbReference type="EMBL" id="KRK45510.1"/>
    </source>
</evidence>
<dbReference type="PANTHER" id="PTHR30250:SF11">
    <property type="entry name" value="O-ANTIGEN TRANSPORTER-RELATED"/>
    <property type="match status" value="1"/>
</dbReference>
<feature type="transmembrane region" description="Helical" evidence="6">
    <location>
        <begin position="144"/>
        <end position="166"/>
    </location>
</feature>